<evidence type="ECO:0000256" key="2">
    <source>
        <dbReference type="ARBA" id="ARBA00005336"/>
    </source>
</evidence>
<organism evidence="6 7">
    <name type="scientific">Paenibacillus baekrokdamisoli</name>
    <dbReference type="NCBI Taxonomy" id="1712516"/>
    <lineage>
        <taxon>Bacteria</taxon>
        <taxon>Bacillati</taxon>
        <taxon>Bacillota</taxon>
        <taxon>Bacilli</taxon>
        <taxon>Bacillales</taxon>
        <taxon>Paenibacillaceae</taxon>
        <taxon>Paenibacillus</taxon>
    </lineage>
</organism>
<protein>
    <recommendedName>
        <fullName evidence="3">beta-N-acetylhexosaminidase</fullName>
        <ecNumber evidence="3">3.2.1.52</ecNumber>
    </recommendedName>
</protein>
<evidence type="ECO:0000313" key="6">
    <source>
        <dbReference type="EMBL" id="BBH23225.1"/>
    </source>
</evidence>
<dbReference type="Gene3D" id="3.40.50.1700">
    <property type="entry name" value="Glycoside hydrolase family 3 C-terminal domain"/>
    <property type="match status" value="1"/>
</dbReference>
<dbReference type="EMBL" id="AP019308">
    <property type="protein sequence ID" value="BBH23225.1"/>
    <property type="molecule type" value="Genomic_DNA"/>
</dbReference>
<dbReference type="Gene3D" id="3.20.20.300">
    <property type="entry name" value="Glycoside hydrolase, family 3, N-terminal domain"/>
    <property type="match status" value="1"/>
</dbReference>
<dbReference type="AlphaFoldDB" id="A0A3G9J4G2"/>
<dbReference type="PANTHER" id="PTHR30480">
    <property type="entry name" value="BETA-HEXOSAMINIDASE-RELATED"/>
    <property type="match status" value="1"/>
</dbReference>
<dbReference type="GO" id="GO:0004563">
    <property type="term" value="F:beta-N-acetylhexosaminidase activity"/>
    <property type="evidence" value="ECO:0007669"/>
    <property type="project" value="UniProtKB-EC"/>
</dbReference>
<dbReference type="GO" id="GO:0009254">
    <property type="term" value="P:peptidoglycan turnover"/>
    <property type="evidence" value="ECO:0007669"/>
    <property type="project" value="TreeGrafter"/>
</dbReference>
<evidence type="ECO:0000256" key="1">
    <source>
        <dbReference type="ARBA" id="ARBA00001231"/>
    </source>
</evidence>
<comment type="catalytic activity">
    <reaction evidence="1">
        <text>Hydrolysis of terminal non-reducing N-acetyl-D-hexosamine residues in N-acetyl-beta-D-hexosaminides.</text>
        <dbReference type="EC" id="3.2.1.52"/>
    </reaction>
</comment>
<dbReference type="SUPFAM" id="SSF51445">
    <property type="entry name" value="(Trans)glycosidases"/>
    <property type="match status" value="1"/>
</dbReference>
<dbReference type="InterPro" id="IPR050226">
    <property type="entry name" value="NagZ_Beta-hexosaminidase"/>
</dbReference>
<evidence type="ECO:0000256" key="5">
    <source>
        <dbReference type="ARBA" id="ARBA00023295"/>
    </source>
</evidence>
<dbReference type="InterPro" id="IPR036881">
    <property type="entry name" value="Glyco_hydro_3_C_sf"/>
</dbReference>
<evidence type="ECO:0000256" key="4">
    <source>
        <dbReference type="ARBA" id="ARBA00022801"/>
    </source>
</evidence>
<comment type="similarity">
    <text evidence="2">Belongs to the glycosyl hydrolase 3 family.</text>
</comment>
<evidence type="ECO:0000313" key="7">
    <source>
        <dbReference type="Proteomes" id="UP000275368"/>
    </source>
</evidence>
<accession>A0A3G9J4G2</accession>
<dbReference type="KEGG" id="pbk:Back11_45700"/>
<dbReference type="EC" id="3.2.1.52" evidence="3"/>
<name>A0A3G9J4G2_9BACL</name>
<dbReference type="PANTHER" id="PTHR30480:SF13">
    <property type="entry name" value="BETA-HEXOSAMINIDASE"/>
    <property type="match status" value="1"/>
</dbReference>
<dbReference type="InterPro" id="IPR001764">
    <property type="entry name" value="Glyco_hydro_3_N"/>
</dbReference>
<sequence>MKALSLEEKVGLMCVVGMPTKQVNEEVKETLASIHYGGLGLFPHNIENEIQLKKIIADLNHWAQTNHQAQEPFVIAIDEEGGSLANFTEFYPDVPGNRAIGLANDPELAYASGRLIGSQLHELGFMLDWAPVLDVNSNPLNPVIGIRSFGEDPKQVAAYGVSFIRGMRESGIVSTAKHFPGHGDVDADSHVELPTCDLTLEQLYEQALQPFFAAIEAGVGAIMTAHIVFPNIPESLELPASLSPFFITHLLREKLGFEGVICTDDIEMQAIKNNFDPAEIGVLAVLAGNDQIIMCHTRDFQEKVCLGILTAVQSGVISEERIDQSVKRILKLQNTMKQYRAEANVIPRSLWESHAAQIAEASIVVQRDPSQLLPLNYPKYILIVPELEQLTQADTTFDKQFKLETYLKDRGIQLETMYTSMNPTEAEHLEVERKIKQADAILQVTRNAHVFKNQLSIARLCANSKPHVCLVLRNPYDADELPEESSVVLICSSGDESMKAFARKFSGVAVS</sequence>
<keyword evidence="4" id="KW-0378">Hydrolase</keyword>
<dbReference type="InterPro" id="IPR017853">
    <property type="entry name" value="GH"/>
</dbReference>
<proteinExistence type="inferred from homology"/>
<reference evidence="6 7" key="1">
    <citation type="submission" date="2018-11" db="EMBL/GenBank/DDBJ databases">
        <title>Complete genome sequence of Paenibacillus baekrokdamisoli strain KCTC 33723.</title>
        <authorList>
            <person name="Kang S.W."/>
            <person name="Lee K.C."/>
            <person name="Kim K.K."/>
            <person name="Kim J.S."/>
            <person name="Kim D.S."/>
            <person name="Ko S.H."/>
            <person name="Yang S.H."/>
            <person name="Lee J.S."/>
        </authorList>
    </citation>
    <scope>NUCLEOTIDE SEQUENCE [LARGE SCALE GENOMIC DNA]</scope>
    <source>
        <strain evidence="6 7">KCTC 33723</strain>
    </source>
</reference>
<dbReference type="Proteomes" id="UP000275368">
    <property type="component" value="Chromosome"/>
</dbReference>
<gene>
    <name evidence="6" type="ORF">Back11_45700</name>
</gene>
<keyword evidence="7" id="KW-1185">Reference proteome</keyword>
<dbReference type="InterPro" id="IPR036962">
    <property type="entry name" value="Glyco_hydro_3_N_sf"/>
</dbReference>
<keyword evidence="5" id="KW-0326">Glycosidase</keyword>
<evidence type="ECO:0000256" key="3">
    <source>
        <dbReference type="ARBA" id="ARBA00012663"/>
    </source>
</evidence>
<dbReference type="Pfam" id="PF00933">
    <property type="entry name" value="Glyco_hydro_3"/>
    <property type="match status" value="1"/>
</dbReference>
<dbReference type="GO" id="GO:0005975">
    <property type="term" value="P:carbohydrate metabolic process"/>
    <property type="evidence" value="ECO:0007669"/>
    <property type="project" value="InterPro"/>
</dbReference>
<dbReference type="NCBIfam" id="NF003740">
    <property type="entry name" value="PRK05337.1"/>
    <property type="match status" value="1"/>
</dbReference>
<dbReference type="RefSeq" id="WP_125662534.1">
    <property type="nucleotide sequence ID" value="NZ_AP019308.1"/>
</dbReference>
<dbReference type="OrthoDB" id="9805821at2"/>